<evidence type="ECO:0000313" key="7">
    <source>
        <dbReference type="EMBL" id="RJL32057.1"/>
    </source>
</evidence>
<evidence type="ECO:0000256" key="5">
    <source>
        <dbReference type="SAM" id="Phobius"/>
    </source>
</evidence>
<evidence type="ECO:0000256" key="2">
    <source>
        <dbReference type="ARBA" id="ARBA00022692"/>
    </source>
</evidence>
<dbReference type="Proteomes" id="UP000265768">
    <property type="component" value="Unassembled WGS sequence"/>
</dbReference>
<feature type="transmembrane region" description="Helical" evidence="5">
    <location>
        <begin position="83"/>
        <end position="102"/>
    </location>
</feature>
<evidence type="ECO:0000259" key="6">
    <source>
        <dbReference type="Pfam" id="PF06803"/>
    </source>
</evidence>
<dbReference type="InterPro" id="IPR010652">
    <property type="entry name" value="DUF1232"/>
</dbReference>
<dbReference type="EMBL" id="QZEY01000005">
    <property type="protein sequence ID" value="RJL32057.1"/>
    <property type="molecule type" value="Genomic_DNA"/>
</dbReference>
<comment type="subcellular location">
    <subcellularLocation>
        <location evidence="1">Endomembrane system</location>
        <topology evidence="1">Multi-pass membrane protein</topology>
    </subcellularLocation>
</comment>
<dbReference type="RefSeq" id="WP_119927375.1">
    <property type="nucleotide sequence ID" value="NZ_QZEY01000005.1"/>
</dbReference>
<evidence type="ECO:0000313" key="8">
    <source>
        <dbReference type="Proteomes" id="UP000265768"/>
    </source>
</evidence>
<proteinExistence type="predicted"/>
<accession>A0A3A4B223</accession>
<evidence type="ECO:0000256" key="1">
    <source>
        <dbReference type="ARBA" id="ARBA00004127"/>
    </source>
</evidence>
<keyword evidence="8" id="KW-1185">Reference proteome</keyword>
<keyword evidence="3 5" id="KW-1133">Transmembrane helix</keyword>
<organism evidence="7 8">
    <name type="scientific">Bailinhaonella thermotolerans</name>
    <dbReference type="NCBI Taxonomy" id="1070861"/>
    <lineage>
        <taxon>Bacteria</taxon>
        <taxon>Bacillati</taxon>
        <taxon>Actinomycetota</taxon>
        <taxon>Actinomycetes</taxon>
        <taxon>Streptosporangiales</taxon>
        <taxon>Streptosporangiaceae</taxon>
        <taxon>Bailinhaonella</taxon>
    </lineage>
</organism>
<gene>
    <name evidence="7" type="ORF">D5H75_16645</name>
</gene>
<keyword evidence="4 5" id="KW-0472">Membrane</keyword>
<dbReference type="Pfam" id="PF06803">
    <property type="entry name" value="DUF1232"/>
    <property type="match status" value="1"/>
</dbReference>
<comment type="caution">
    <text evidence="7">The sequence shown here is derived from an EMBL/GenBank/DDBJ whole genome shotgun (WGS) entry which is preliminary data.</text>
</comment>
<protein>
    <submittedName>
        <fullName evidence="7">DUF1232 domain-containing protein</fullName>
    </submittedName>
</protein>
<name>A0A3A4B223_9ACTN</name>
<evidence type="ECO:0000256" key="3">
    <source>
        <dbReference type="ARBA" id="ARBA00022989"/>
    </source>
</evidence>
<feature type="domain" description="DUF1232" evidence="6">
    <location>
        <begin position="61"/>
        <end position="95"/>
    </location>
</feature>
<reference evidence="7 8" key="1">
    <citation type="submission" date="2018-09" db="EMBL/GenBank/DDBJ databases">
        <title>YIM 75507 draft genome.</title>
        <authorList>
            <person name="Tang S."/>
            <person name="Feng Y."/>
        </authorList>
    </citation>
    <scope>NUCLEOTIDE SEQUENCE [LARGE SCALE GENOMIC DNA]</scope>
    <source>
        <strain evidence="7 8">YIM 75507</strain>
    </source>
</reference>
<sequence length="121" mass="13086">MKGRKVGKIGHATAAGTAYRVYRSSKRPGAPGIGARFKALPRMLRARKAGVYRGLTTTKLGLMILALVYIVSPVDALPEFLPLLGVTDDVGVFAFLVAGVLGETEKYLDWERKSIPGEVIR</sequence>
<dbReference type="AlphaFoldDB" id="A0A3A4B223"/>
<feature type="transmembrane region" description="Helical" evidence="5">
    <location>
        <begin position="51"/>
        <end position="71"/>
    </location>
</feature>
<dbReference type="OrthoDB" id="5147173at2"/>
<keyword evidence="2 5" id="KW-0812">Transmembrane</keyword>
<evidence type="ECO:0000256" key="4">
    <source>
        <dbReference type="ARBA" id="ARBA00023136"/>
    </source>
</evidence>
<dbReference type="GO" id="GO:0012505">
    <property type="term" value="C:endomembrane system"/>
    <property type="evidence" value="ECO:0007669"/>
    <property type="project" value="UniProtKB-SubCell"/>
</dbReference>